<dbReference type="EMBL" id="CP008849">
    <property type="protein sequence ID" value="AIF98888.1"/>
    <property type="molecule type" value="Genomic_DNA"/>
</dbReference>
<dbReference type="GeneID" id="78255139"/>
<name>A0A075NZD5_9ALTE</name>
<protein>
    <recommendedName>
        <fullName evidence="3">Energy transducer TonB</fullName>
    </recommendedName>
</protein>
<dbReference type="RefSeq" id="WP_044057041.1">
    <property type="nucleotide sequence ID" value="NZ_CBCSKJ010000001.1"/>
</dbReference>
<accession>A0A075NZD5</accession>
<dbReference type="AlphaFoldDB" id="A0A075NZD5"/>
<sequence length="175" mass="19943">MSATVLDIIDTAVKIGLGALISGVATYSVTKLNHEKDVEKSKQNRQRELLEEISSQAENFSTSALKYWAYMIEHVRYVERKKDAPEDLKARIDGAAKELFDKYTDLASAEGKLILIGATNAQELFRDYGDYVKEFRRKAWQGNSSLTEADLEDYRTIILSKRKAMYDELRAVYAM</sequence>
<dbReference type="Proteomes" id="UP000056090">
    <property type="component" value="Chromosome"/>
</dbReference>
<organism evidence="1 2">
    <name type="scientific">Alteromonas australica</name>
    <dbReference type="NCBI Taxonomy" id="589873"/>
    <lineage>
        <taxon>Bacteria</taxon>
        <taxon>Pseudomonadati</taxon>
        <taxon>Pseudomonadota</taxon>
        <taxon>Gammaproteobacteria</taxon>
        <taxon>Alteromonadales</taxon>
        <taxon>Alteromonadaceae</taxon>
        <taxon>Alteromonas/Salinimonas group</taxon>
        <taxon>Alteromonas</taxon>
    </lineage>
</organism>
<keyword evidence="2" id="KW-1185">Reference proteome</keyword>
<dbReference type="KEGG" id="aal:EP13_09485"/>
<gene>
    <name evidence="1" type="ORF">EP13_09485</name>
</gene>
<reference evidence="1 2" key="1">
    <citation type="submission" date="2014-06" db="EMBL/GenBank/DDBJ databases">
        <title>Genomes of Alteromonas australica, a world apart.</title>
        <authorList>
            <person name="Gonzaga A."/>
            <person name="Lopez-Perez M."/>
            <person name="Rodriguez-Valera F."/>
        </authorList>
    </citation>
    <scope>NUCLEOTIDE SEQUENCE [LARGE SCALE GENOMIC DNA]</scope>
    <source>
        <strain evidence="1 2">H 17</strain>
    </source>
</reference>
<evidence type="ECO:0000313" key="1">
    <source>
        <dbReference type="EMBL" id="AIF98888.1"/>
    </source>
</evidence>
<evidence type="ECO:0008006" key="3">
    <source>
        <dbReference type="Google" id="ProtNLM"/>
    </source>
</evidence>
<evidence type="ECO:0000313" key="2">
    <source>
        <dbReference type="Proteomes" id="UP000056090"/>
    </source>
</evidence>
<proteinExistence type="predicted"/>
<dbReference type="eggNOG" id="ENOG5030ZA2">
    <property type="taxonomic scope" value="Bacteria"/>
</dbReference>